<accession>A0A1M4E9Z5</accession>
<sequence length="37" mass="3613">MVGLETGDDAAVLRARDGTVIISTADTSSPASPGSPP</sequence>
<reference evidence="1" key="1">
    <citation type="submission" date="2016-04" db="EMBL/GenBank/DDBJ databases">
        <authorList>
            <person name="Evans L.H."/>
            <person name="Alamgir A."/>
            <person name="Owens N."/>
            <person name="Weber N.D."/>
            <person name="Virtaneva K."/>
            <person name="Barbian K."/>
            <person name="Babar A."/>
            <person name="Rosenke K."/>
        </authorList>
    </citation>
    <scope>NUCLEOTIDE SEQUENCE</scope>
    <source>
        <strain evidence="1">Nono1</strain>
    </source>
</reference>
<proteinExistence type="predicted"/>
<gene>
    <name evidence="1" type="ORF">BN4615_P5201</name>
</gene>
<organism evidence="1">
    <name type="scientific">Nonomuraea gerenzanensis</name>
    <dbReference type="NCBI Taxonomy" id="93944"/>
    <lineage>
        <taxon>Bacteria</taxon>
        <taxon>Bacillati</taxon>
        <taxon>Actinomycetota</taxon>
        <taxon>Actinomycetes</taxon>
        <taxon>Streptosporangiales</taxon>
        <taxon>Streptosporangiaceae</taxon>
        <taxon>Nonomuraea</taxon>
    </lineage>
</organism>
<dbReference type="AlphaFoldDB" id="A0A1M4E9Z5"/>
<name>A0A1M4E9Z5_9ACTN</name>
<evidence type="ECO:0000313" key="1">
    <source>
        <dbReference type="EMBL" id="SBO95685.1"/>
    </source>
</evidence>
<dbReference type="EMBL" id="LT559118">
    <property type="protein sequence ID" value="SBO95685.1"/>
    <property type="molecule type" value="Genomic_DNA"/>
</dbReference>
<protein>
    <submittedName>
        <fullName evidence="1">Uncharacterized protein</fullName>
    </submittedName>
</protein>